<dbReference type="InterPro" id="IPR018108">
    <property type="entry name" value="MCP_transmembrane"/>
</dbReference>
<dbReference type="InterPro" id="IPR023395">
    <property type="entry name" value="MCP_dom_sf"/>
</dbReference>
<dbReference type="Proteomes" id="UP001605036">
    <property type="component" value="Unassembled WGS sequence"/>
</dbReference>
<dbReference type="AlphaFoldDB" id="A0ABD1XY00"/>
<feature type="region of interest" description="Disordered" evidence="12">
    <location>
        <begin position="189"/>
        <end position="213"/>
    </location>
</feature>
<dbReference type="Pfam" id="PF00153">
    <property type="entry name" value="Mito_carr"/>
    <property type="match status" value="3"/>
</dbReference>
<keyword evidence="9 11" id="KW-0472">Membrane</keyword>
<name>A0ABD1XY00_9MARC</name>
<comment type="similarity">
    <text evidence="2">Belongs to the mitochondrial carrier (TC 2.A.29) family.</text>
</comment>
<evidence type="ECO:0000256" key="13">
    <source>
        <dbReference type="SAM" id="Phobius"/>
    </source>
</evidence>
<feature type="compositionally biased region" description="Low complexity" evidence="12">
    <location>
        <begin position="123"/>
        <end position="134"/>
    </location>
</feature>
<evidence type="ECO:0000313" key="14">
    <source>
        <dbReference type="EMBL" id="KAL2613835.1"/>
    </source>
</evidence>
<keyword evidence="4 11" id="KW-0812">Transmembrane</keyword>
<evidence type="ECO:0000256" key="8">
    <source>
        <dbReference type="ARBA" id="ARBA00023128"/>
    </source>
</evidence>
<evidence type="ECO:0000256" key="3">
    <source>
        <dbReference type="ARBA" id="ARBA00022448"/>
    </source>
</evidence>
<keyword evidence="15" id="KW-1185">Reference proteome</keyword>
<comment type="caution">
    <text evidence="14">The sequence shown here is derived from an EMBL/GenBank/DDBJ whole genome shotgun (WGS) entry which is preliminary data.</text>
</comment>
<comment type="subcellular location">
    <subcellularLocation>
        <location evidence="1">Mitochondrion inner membrane</location>
        <topology evidence="1">Multi-pass membrane protein</topology>
    </subcellularLocation>
</comment>
<evidence type="ECO:0008006" key="16">
    <source>
        <dbReference type="Google" id="ProtNLM"/>
    </source>
</evidence>
<keyword evidence="8" id="KW-0496">Mitochondrion</keyword>
<evidence type="ECO:0000256" key="11">
    <source>
        <dbReference type="PROSITE-ProRule" id="PRU00282"/>
    </source>
</evidence>
<feature type="compositionally biased region" description="Polar residues" evidence="12">
    <location>
        <begin position="13"/>
        <end position="31"/>
    </location>
</feature>
<keyword evidence="3" id="KW-0813">Transport</keyword>
<keyword evidence="5" id="KW-0677">Repeat</keyword>
<gene>
    <name evidence="14" type="ORF">R1flu_025527</name>
</gene>
<proteinExistence type="inferred from homology"/>
<comment type="function">
    <text evidence="10">Probable mitochondrial adenylate carrier that catalyzes the transport of ATP, ADP and AMP.</text>
</comment>
<organism evidence="14 15">
    <name type="scientific">Riccia fluitans</name>
    <dbReference type="NCBI Taxonomy" id="41844"/>
    <lineage>
        <taxon>Eukaryota</taxon>
        <taxon>Viridiplantae</taxon>
        <taxon>Streptophyta</taxon>
        <taxon>Embryophyta</taxon>
        <taxon>Marchantiophyta</taxon>
        <taxon>Marchantiopsida</taxon>
        <taxon>Marchantiidae</taxon>
        <taxon>Marchantiales</taxon>
        <taxon>Ricciaceae</taxon>
        <taxon>Riccia</taxon>
    </lineage>
</organism>
<feature type="region of interest" description="Disordered" evidence="12">
    <location>
        <begin position="1"/>
        <end position="31"/>
    </location>
</feature>
<dbReference type="FunFam" id="1.50.40.10:FF:000098">
    <property type="entry name" value="Mitochondrial substrate carrier family protein"/>
    <property type="match status" value="1"/>
</dbReference>
<dbReference type="EMBL" id="JBHFFA010000007">
    <property type="protein sequence ID" value="KAL2613835.1"/>
    <property type="molecule type" value="Genomic_DNA"/>
</dbReference>
<evidence type="ECO:0000256" key="7">
    <source>
        <dbReference type="ARBA" id="ARBA00022989"/>
    </source>
</evidence>
<dbReference type="PRINTS" id="PR00926">
    <property type="entry name" value="MITOCARRIER"/>
</dbReference>
<evidence type="ECO:0000313" key="15">
    <source>
        <dbReference type="Proteomes" id="UP001605036"/>
    </source>
</evidence>
<dbReference type="Gene3D" id="1.50.40.10">
    <property type="entry name" value="Mitochondrial carrier domain"/>
    <property type="match status" value="1"/>
</dbReference>
<feature type="repeat" description="Solcar" evidence="11">
    <location>
        <begin position="418"/>
        <end position="503"/>
    </location>
</feature>
<evidence type="ECO:0000256" key="6">
    <source>
        <dbReference type="ARBA" id="ARBA00022792"/>
    </source>
</evidence>
<reference evidence="14 15" key="1">
    <citation type="submission" date="2024-09" db="EMBL/GenBank/DDBJ databases">
        <title>Chromosome-scale assembly of Riccia fluitans.</title>
        <authorList>
            <person name="Paukszto L."/>
            <person name="Sawicki J."/>
            <person name="Karawczyk K."/>
            <person name="Piernik-Szablinska J."/>
            <person name="Szczecinska M."/>
            <person name="Mazdziarz M."/>
        </authorList>
    </citation>
    <scope>NUCLEOTIDE SEQUENCE [LARGE SCALE GENOMIC DNA]</scope>
    <source>
        <strain evidence="14">Rf_01</strain>
        <tissue evidence="14">Aerial parts of the thallus</tissue>
    </source>
</reference>
<evidence type="ECO:0000256" key="5">
    <source>
        <dbReference type="ARBA" id="ARBA00022737"/>
    </source>
</evidence>
<evidence type="ECO:0000256" key="1">
    <source>
        <dbReference type="ARBA" id="ARBA00004448"/>
    </source>
</evidence>
<evidence type="ECO:0000256" key="4">
    <source>
        <dbReference type="ARBA" id="ARBA00022692"/>
    </source>
</evidence>
<evidence type="ECO:0000256" key="10">
    <source>
        <dbReference type="ARBA" id="ARBA00054707"/>
    </source>
</evidence>
<feature type="compositionally biased region" description="Basic and acidic residues" evidence="12">
    <location>
        <begin position="1"/>
        <end position="12"/>
    </location>
</feature>
<keyword evidence="6" id="KW-0999">Mitochondrion inner membrane</keyword>
<dbReference type="InterPro" id="IPR002067">
    <property type="entry name" value="MCP"/>
</dbReference>
<keyword evidence="7 13" id="KW-1133">Transmembrane helix</keyword>
<feature type="transmembrane region" description="Helical" evidence="13">
    <location>
        <begin position="593"/>
        <end position="616"/>
    </location>
</feature>
<accession>A0ABD1XY00</accession>
<dbReference type="PANTHER" id="PTHR24089">
    <property type="entry name" value="SOLUTE CARRIER FAMILY 25"/>
    <property type="match status" value="1"/>
</dbReference>
<dbReference type="SUPFAM" id="SSF103506">
    <property type="entry name" value="Mitochondrial carrier"/>
    <property type="match status" value="1"/>
</dbReference>
<feature type="repeat" description="Solcar" evidence="11">
    <location>
        <begin position="537"/>
        <end position="622"/>
    </location>
</feature>
<evidence type="ECO:0000256" key="9">
    <source>
        <dbReference type="ARBA" id="ARBA00023136"/>
    </source>
</evidence>
<dbReference type="GO" id="GO:0005743">
    <property type="term" value="C:mitochondrial inner membrane"/>
    <property type="evidence" value="ECO:0007669"/>
    <property type="project" value="UniProtKB-SubCell"/>
</dbReference>
<sequence>MRNRSGIRDMENCRSSPAVTSSFKDSFNNQQNLSTSPTPTIACMSVSALQQSLLSCGWSSTVTSPPTSCNNSGMSTNSCPCSSSSLNSLIPSPFSCSSFTSFFPAHVARQCSFVPCSSSCASSPSTTSTSSPSVSMPPLIQPRRRRRSDRTLGTYPSSSSSEGVALRLSSLASLASAVQAFSLSHGKGFVDESSGERDTEEAELIGGGGERKKQQLGMRNGLVTAAVDSQLSSRVANFFQQLPGEVEGFRRSKFGLAASSWSVVGGFKRRREIESLKAQLPDDDKECAVSPKDCNELKDCVKERKEIITATKLQREKKKKKKVIQTSQHLLAGAVAAMVSRTIVAPLERLKLEYLVRGAQGSVLSTVQRILKNEGVVGFWKGNGMNLLRTAPFKSVNFFCYDAYRNQLLKFGHKRKDVTNLERLAAGAAAGVTATILCFPLDTIRTTMVAQGGEALGGMVGCVKHMIKTEGILSLYKGLLPAVVSMAPSGAVFYGVYDILKIAYLNSPEGKQMLKGRKKRMKEAKERGEEAWVQPELGPVRTLLFGAIAGACAETVTYPFEVIRRAQQLQHAALKLGMTKTFRMLLEKGGVKALYAGIFPSTLQVLPSAAFSYFVYETMKIAFKIP</sequence>
<feature type="repeat" description="Solcar" evidence="11">
    <location>
        <begin position="324"/>
        <end position="407"/>
    </location>
</feature>
<dbReference type="PROSITE" id="PS50920">
    <property type="entry name" value="SOLCAR"/>
    <property type="match status" value="3"/>
</dbReference>
<protein>
    <recommendedName>
        <fullName evidence="16">Mitochondrial carrier protein</fullName>
    </recommendedName>
</protein>
<evidence type="ECO:0000256" key="12">
    <source>
        <dbReference type="SAM" id="MobiDB-lite"/>
    </source>
</evidence>
<feature type="region of interest" description="Disordered" evidence="12">
    <location>
        <begin position="123"/>
        <end position="161"/>
    </location>
</feature>
<evidence type="ECO:0000256" key="2">
    <source>
        <dbReference type="ARBA" id="ARBA00006375"/>
    </source>
</evidence>